<proteinExistence type="predicted"/>
<organism evidence="1 2">
    <name type="scientific">Thelephora ganbajun</name>
    <name type="common">Ganba fungus</name>
    <dbReference type="NCBI Taxonomy" id="370292"/>
    <lineage>
        <taxon>Eukaryota</taxon>
        <taxon>Fungi</taxon>
        <taxon>Dikarya</taxon>
        <taxon>Basidiomycota</taxon>
        <taxon>Agaricomycotina</taxon>
        <taxon>Agaricomycetes</taxon>
        <taxon>Thelephorales</taxon>
        <taxon>Thelephoraceae</taxon>
        <taxon>Thelephora</taxon>
    </lineage>
</organism>
<evidence type="ECO:0000313" key="2">
    <source>
        <dbReference type="Proteomes" id="UP000886501"/>
    </source>
</evidence>
<dbReference type="Proteomes" id="UP000886501">
    <property type="component" value="Unassembled WGS sequence"/>
</dbReference>
<dbReference type="EMBL" id="MU117961">
    <property type="protein sequence ID" value="KAF9654209.1"/>
    <property type="molecule type" value="Genomic_DNA"/>
</dbReference>
<keyword evidence="2" id="KW-1185">Reference proteome</keyword>
<sequence length="386" mass="42974">MAPDSSKRNKHWWRVIGRVLSTLLSRSSYSEETRIRYDNFFKAFVAPLLGPSPEEYTSSSPISFMCDDHTPVEIGWVFKSTGEMSVQYAIEALSPIDGSPISTHQNLIILQNLAAAGQCQGFNVSWSRKCTQSLLYPSRSLPHDLQRDSQFFIGIDLARTGMGLKAYFLPQVRSRMTGVPVMDILTPTINDLGMGLQWSKATSYFSTLPAEFNVQPVIAAVDCVSDDENRFKVYVRTQATHLSALCDMLTLGGQLKGPAIDATLAKLRELWRALFGSISDDAPVKHKRSNKGPTGFLFYYEMAINNSSPIPKIYIPASRFLENDAHVARVISQFVGSGYCDDVRSLFPHRDLESRSGIHSHITLAAKKGACQISSYLNPEAFSQHF</sequence>
<name>A0ACB6ZXD2_THEGA</name>
<comment type="caution">
    <text evidence="1">The sequence shown here is derived from an EMBL/GenBank/DDBJ whole genome shotgun (WGS) entry which is preliminary data.</text>
</comment>
<reference evidence="1" key="1">
    <citation type="submission" date="2019-10" db="EMBL/GenBank/DDBJ databases">
        <authorList>
            <consortium name="DOE Joint Genome Institute"/>
            <person name="Kuo A."/>
            <person name="Miyauchi S."/>
            <person name="Kiss E."/>
            <person name="Drula E."/>
            <person name="Kohler A."/>
            <person name="Sanchez-Garcia M."/>
            <person name="Andreopoulos B."/>
            <person name="Barry K.W."/>
            <person name="Bonito G."/>
            <person name="Buee M."/>
            <person name="Carver A."/>
            <person name="Chen C."/>
            <person name="Cichocki N."/>
            <person name="Clum A."/>
            <person name="Culley D."/>
            <person name="Crous P.W."/>
            <person name="Fauchery L."/>
            <person name="Girlanda M."/>
            <person name="Hayes R."/>
            <person name="Keri Z."/>
            <person name="Labutti K."/>
            <person name="Lipzen A."/>
            <person name="Lombard V."/>
            <person name="Magnuson J."/>
            <person name="Maillard F."/>
            <person name="Morin E."/>
            <person name="Murat C."/>
            <person name="Nolan M."/>
            <person name="Ohm R."/>
            <person name="Pangilinan J."/>
            <person name="Pereira M."/>
            <person name="Perotto S."/>
            <person name="Peter M."/>
            <person name="Riley R."/>
            <person name="Sitrit Y."/>
            <person name="Stielow B."/>
            <person name="Szollosi G."/>
            <person name="Zifcakova L."/>
            <person name="Stursova M."/>
            <person name="Spatafora J.W."/>
            <person name="Tedersoo L."/>
            <person name="Vaario L.-M."/>
            <person name="Yamada A."/>
            <person name="Yan M."/>
            <person name="Wang P."/>
            <person name="Xu J."/>
            <person name="Bruns T."/>
            <person name="Baldrian P."/>
            <person name="Vilgalys R."/>
            <person name="Henrissat B."/>
            <person name="Grigoriev I.V."/>
            <person name="Hibbett D."/>
            <person name="Nagy L.G."/>
            <person name="Martin F.M."/>
        </authorList>
    </citation>
    <scope>NUCLEOTIDE SEQUENCE</scope>
    <source>
        <strain evidence="1">P2</strain>
    </source>
</reference>
<evidence type="ECO:0000313" key="1">
    <source>
        <dbReference type="EMBL" id="KAF9654209.1"/>
    </source>
</evidence>
<protein>
    <submittedName>
        <fullName evidence="1">Aromatic prenyltransferase</fullName>
    </submittedName>
</protein>
<reference evidence="1" key="2">
    <citation type="journal article" date="2020" name="Nat. Commun.">
        <title>Large-scale genome sequencing of mycorrhizal fungi provides insights into the early evolution of symbiotic traits.</title>
        <authorList>
            <person name="Miyauchi S."/>
            <person name="Kiss E."/>
            <person name="Kuo A."/>
            <person name="Drula E."/>
            <person name="Kohler A."/>
            <person name="Sanchez-Garcia M."/>
            <person name="Morin E."/>
            <person name="Andreopoulos B."/>
            <person name="Barry K.W."/>
            <person name="Bonito G."/>
            <person name="Buee M."/>
            <person name="Carver A."/>
            <person name="Chen C."/>
            <person name="Cichocki N."/>
            <person name="Clum A."/>
            <person name="Culley D."/>
            <person name="Crous P.W."/>
            <person name="Fauchery L."/>
            <person name="Girlanda M."/>
            <person name="Hayes R.D."/>
            <person name="Keri Z."/>
            <person name="LaButti K."/>
            <person name="Lipzen A."/>
            <person name="Lombard V."/>
            <person name="Magnuson J."/>
            <person name="Maillard F."/>
            <person name="Murat C."/>
            <person name="Nolan M."/>
            <person name="Ohm R.A."/>
            <person name="Pangilinan J."/>
            <person name="Pereira M.F."/>
            <person name="Perotto S."/>
            <person name="Peter M."/>
            <person name="Pfister S."/>
            <person name="Riley R."/>
            <person name="Sitrit Y."/>
            <person name="Stielow J.B."/>
            <person name="Szollosi G."/>
            <person name="Zifcakova L."/>
            <person name="Stursova M."/>
            <person name="Spatafora J.W."/>
            <person name="Tedersoo L."/>
            <person name="Vaario L.M."/>
            <person name="Yamada A."/>
            <person name="Yan M."/>
            <person name="Wang P."/>
            <person name="Xu J."/>
            <person name="Bruns T."/>
            <person name="Baldrian P."/>
            <person name="Vilgalys R."/>
            <person name="Dunand C."/>
            <person name="Henrissat B."/>
            <person name="Grigoriev I.V."/>
            <person name="Hibbett D."/>
            <person name="Nagy L.G."/>
            <person name="Martin F.M."/>
        </authorList>
    </citation>
    <scope>NUCLEOTIDE SEQUENCE</scope>
    <source>
        <strain evidence="1">P2</strain>
    </source>
</reference>
<accession>A0ACB6ZXD2</accession>
<gene>
    <name evidence="1" type="ORF">BDM02DRAFT_3106500</name>
</gene>